<keyword evidence="4" id="KW-1185">Reference proteome</keyword>
<dbReference type="RefSeq" id="WP_266086064.1">
    <property type="nucleotide sequence ID" value="NZ_RKLV01000002.1"/>
</dbReference>
<feature type="transmembrane region" description="Helical" evidence="1">
    <location>
        <begin position="89"/>
        <end position="107"/>
    </location>
</feature>
<protein>
    <submittedName>
        <fullName evidence="3">VanZ family protein</fullName>
    </submittedName>
</protein>
<comment type="caution">
    <text evidence="3">The sequence shown here is derived from an EMBL/GenBank/DDBJ whole genome shotgun (WGS) entry which is preliminary data.</text>
</comment>
<feature type="transmembrane region" description="Helical" evidence="1">
    <location>
        <begin position="62"/>
        <end position="83"/>
    </location>
</feature>
<evidence type="ECO:0000256" key="1">
    <source>
        <dbReference type="SAM" id="Phobius"/>
    </source>
</evidence>
<feature type="transmembrane region" description="Helical" evidence="1">
    <location>
        <begin position="5"/>
        <end position="23"/>
    </location>
</feature>
<keyword evidence="1" id="KW-0472">Membrane</keyword>
<feature type="domain" description="VanZ-like" evidence="2">
    <location>
        <begin position="45"/>
        <end position="107"/>
    </location>
</feature>
<dbReference type="NCBIfam" id="NF037970">
    <property type="entry name" value="vanZ_1"/>
    <property type="match status" value="1"/>
</dbReference>
<dbReference type="Pfam" id="PF04892">
    <property type="entry name" value="VanZ"/>
    <property type="match status" value="1"/>
</dbReference>
<accession>A0A9Q4GG45</accession>
<dbReference type="Proteomes" id="UP001149411">
    <property type="component" value="Unassembled WGS sequence"/>
</dbReference>
<evidence type="ECO:0000313" key="3">
    <source>
        <dbReference type="EMBL" id="MCX2818302.1"/>
    </source>
</evidence>
<reference evidence="3" key="1">
    <citation type="submission" date="2022-09" db="EMBL/GenBank/DDBJ databases">
        <title>Haloadaptaus new haloarchaeum isolated from saline soil.</title>
        <authorList>
            <person name="Duran-Viseras A."/>
            <person name="Sanchez-Porro C."/>
            <person name="Ventosa A."/>
        </authorList>
    </citation>
    <scope>NUCLEOTIDE SEQUENCE</scope>
    <source>
        <strain evidence="3">F3-133</strain>
    </source>
</reference>
<name>A0A9Q4GG45_9EURY</name>
<sequence>MDRGVYVFVGCAVAVAVASFVPTGTAPGSLQKTHAVYNGVWHAGTYAALAVVGFYAFDRDRWLVVAVGVVVLGAVVEAGQAFITYRTATVADVLANTAGVVVAFAVAEARRLTV</sequence>
<organism evidence="3 4">
    <name type="scientific">Halorutilus salinus</name>
    <dbReference type="NCBI Taxonomy" id="2487751"/>
    <lineage>
        <taxon>Archaea</taxon>
        <taxon>Methanobacteriati</taxon>
        <taxon>Methanobacteriota</taxon>
        <taxon>Stenosarchaea group</taxon>
        <taxon>Halobacteria</taxon>
        <taxon>Halorutilales</taxon>
        <taxon>Halorutilaceae</taxon>
        <taxon>Halorutilus</taxon>
    </lineage>
</organism>
<dbReference type="PANTHER" id="PTHR28008:SF1">
    <property type="entry name" value="DOMAIN PROTEIN, PUTATIVE (AFU_ORTHOLOGUE AFUA_3G10980)-RELATED"/>
    <property type="match status" value="1"/>
</dbReference>
<dbReference type="InterPro" id="IPR006976">
    <property type="entry name" value="VanZ-like"/>
</dbReference>
<gene>
    <name evidence="3" type="ORF">EGH25_02910</name>
</gene>
<proteinExistence type="predicted"/>
<keyword evidence="1" id="KW-0812">Transmembrane</keyword>
<keyword evidence="1" id="KW-1133">Transmembrane helix</keyword>
<evidence type="ECO:0000313" key="4">
    <source>
        <dbReference type="Proteomes" id="UP001149411"/>
    </source>
</evidence>
<dbReference type="AlphaFoldDB" id="A0A9Q4GG45"/>
<dbReference type="PANTHER" id="PTHR28008">
    <property type="entry name" value="DOMAIN PROTEIN, PUTATIVE (AFU_ORTHOLOGUE AFUA_3G10980)-RELATED"/>
    <property type="match status" value="1"/>
</dbReference>
<dbReference type="EMBL" id="RKLV01000002">
    <property type="protein sequence ID" value="MCX2818302.1"/>
    <property type="molecule type" value="Genomic_DNA"/>
</dbReference>
<evidence type="ECO:0000259" key="2">
    <source>
        <dbReference type="Pfam" id="PF04892"/>
    </source>
</evidence>
<feature type="transmembrane region" description="Helical" evidence="1">
    <location>
        <begin position="35"/>
        <end position="55"/>
    </location>
</feature>